<reference evidence="3 4" key="2">
    <citation type="submission" date="2019-01" db="EMBL/GenBank/DDBJ databases">
        <title>The decoding of complex shrimp genome reveals the adaptation for benthos swimmer, frequently molting mechanism and breeding impact on genome.</title>
        <authorList>
            <person name="Sun Y."/>
            <person name="Gao Y."/>
            <person name="Yu Y."/>
        </authorList>
    </citation>
    <scope>NUCLEOTIDE SEQUENCE [LARGE SCALE GENOMIC DNA]</scope>
    <source>
        <tissue evidence="3">Muscle</tissue>
    </source>
</reference>
<protein>
    <submittedName>
        <fullName evidence="3">Acyl-CoA thioesterase 9, tandem duplicate 1</fullName>
    </submittedName>
</protein>
<evidence type="ECO:0000313" key="4">
    <source>
        <dbReference type="Proteomes" id="UP000283509"/>
    </source>
</evidence>
<dbReference type="STRING" id="6689.A0A423SWF8"/>
<sequence>MHANGNKGFRLEIGSLLYLNSQVVYTEGTHIQVSTKASVMDAVTSEINLTNIFHFTYEVMRPGPTVLPRTYHEAMLYLDGRRHYQLVRGLRKFYGQGEVPSDTRI</sequence>
<accession>A0A423SWF8</accession>
<dbReference type="Gene3D" id="3.10.129.10">
    <property type="entry name" value="Hotdog Thioesterase"/>
    <property type="match status" value="1"/>
</dbReference>
<dbReference type="Proteomes" id="UP000283509">
    <property type="component" value="Unassembled WGS sequence"/>
</dbReference>
<dbReference type="AlphaFoldDB" id="A0A423SWF8"/>
<dbReference type="GO" id="GO:0005739">
    <property type="term" value="C:mitochondrion"/>
    <property type="evidence" value="ECO:0007669"/>
    <property type="project" value="TreeGrafter"/>
</dbReference>
<comment type="caution">
    <text evidence="3">The sequence shown here is derived from an EMBL/GenBank/DDBJ whole genome shotgun (WGS) entry which is preliminary data.</text>
</comment>
<dbReference type="SUPFAM" id="SSF54637">
    <property type="entry name" value="Thioesterase/thiol ester dehydrase-isomerase"/>
    <property type="match status" value="1"/>
</dbReference>
<reference evidence="3 4" key="1">
    <citation type="submission" date="2018-04" db="EMBL/GenBank/DDBJ databases">
        <authorList>
            <person name="Zhang X."/>
            <person name="Yuan J."/>
            <person name="Li F."/>
            <person name="Xiang J."/>
        </authorList>
    </citation>
    <scope>NUCLEOTIDE SEQUENCE [LARGE SCALE GENOMIC DNA]</scope>
    <source>
        <tissue evidence="3">Muscle</tissue>
    </source>
</reference>
<keyword evidence="4" id="KW-1185">Reference proteome</keyword>
<dbReference type="InterPro" id="IPR029069">
    <property type="entry name" value="HotDog_dom_sf"/>
</dbReference>
<evidence type="ECO:0000256" key="2">
    <source>
        <dbReference type="ARBA" id="ARBA00022801"/>
    </source>
</evidence>
<dbReference type="GO" id="GO:0047617">
    <property type="term" value="F:fatty acyl-CoA hydrolase activity"/>
    <property type="evidence" value="ECO:0007669"/>
    <property type="project" value="TreeGrafter"/>
</dbReference>
<evidence type="ECO:0000256" key="1">
    <source>
        <dbReference type="ARBA" id="ARBA00010458"/>
    </source>
</evidence>
<organism evidence="3 4">
    <name type="scientific">Penaeus vannamei</name>
    <name type="common">Whiteleg shrimp</name>
    <name type="synonym">Litopenaeus vannamei</name>
    <dbReference type="NCBI Taxonomy" id="6689"/>
    <lineage>
        <taxon>Eukaryota</taxon>
        <taxon>Metazoa</taxon>
        <taxon>Ecdysozoa</taxon>
        <taxon>Arthropoda</taxon>
        <taxon>Crustacea</taxon>
        <taxon>Multicrustacea</taxon>
        <taxon>Malacostraca</taxon>
        <taxon>Eumalacostraca</taxon>
        <taxon>Eucarida</taxon>
        <taxon>Decapoda</taxon>
        <taxon>Dendrobranchiata</taxon>
        <taxon>Penaeoidea</taxon>
        <taxon>Penaeidae</taxon>
        <taxon>Penaeus</taxon>
    </lineage>
</organism>
<evidence type="ECO:0000313" key="3">
    <source>
        <dbReference type="EMBL" id="ROT68539.1"/>
    </source>
</evidence>
<keyword evidence="2" id="KW-0378">Hydrolase</keyword>
<proteinExistence type="inferred from homology"/>
<name>A0A423SWF8_PENVA</name>
<dbReference type="GO" id="GO:0006637">
    <property type="term" value="P:acyl-CoA metabolic process"/>
    <property type="evidence" value="ECO:0007669"/>
    <property type="project" value="TreeGrafter"/>
</dbReference>
<dbReference type="EMBL" id="QCYY01002659">
    <property type="protein sequence ID" value="ROT68539.1"/>
    <property type="molecule type" value="Genomic_DNA"/>
</dbReference>
<dbReference type="OrthoDB" id="331699at2759"/>
<dbReference type="PANTHER" id="PTHR12655:SF0">
    <property type="entry name" value="ACYL-COENZYME A THIOESTERASE 9, MITOCHONDRIAL"/>
    <property type="match status" value="1"/>
</dbReference>
<gene>
    <name evidence="3" type="ORF">C7M84_013340</name>
</gene>
<dbReference type="PANTHER" id="PTHR12655">
    <property type="entry name" value="ACYL-COA THIOESTERASE"/>
    <property type="match status" value="1"/>
</dbReference>
<comment type="similarity">
    <text evidence="1">Belongs to the acyl coenzyme A hydrolase family.</text>
</comment>